<reference evidence="6" key="2">
    <citation type="submission" date="2016-11" db="EMBL/GenBank/DDBJ databases">
        <authorList>
            <person name="Varghese N."/>
            <person name="Submissions S."/>
        </authorList>
    </citation>
    <scope>NUCLEOTIDE SEQUENCE [LARGE SCALE GENOMIC DNA]</scope>
    <source>
        <strain evidence="6">DSM 19859</strain>
    </source>
</reference>
<dbReference type="PROSITE" id="PS51186">
    <property type="entry name" value="GNAT"/>
    <property type="match status" value="1"/>
</dbReference>
<dbReference type="EMBL" id="FQXT01000002">
    <property type="protein sequence ID" value="SHH81247.1"/>
    <property type="molecule type" value="Genomic_DNA"/>
</dbReference>
<keyword evidence="1" id="KW-0808">Transferase</keyword>
<dbReference type="Proteomes" id="UP000290037">
    <property type="component" value="Unassembled WGS sequence"/>
</dbReference>
<dbReference type="OrthoDB" id="9796381at2"/>
<evidence type="ECO:0000313" key="4">
    <source>
        <dbReference type="EMBL" id="RXG31153.1"/>
    </source>
</evidence>
<reference evidence="5" key="1">
    <citation type="submission" date="2016-11" db="EMBL/GenBank/DDBJ databases">
        <authorList>
            <person name="Jaros S."/>
            <person name="Januszkiewicz K."/>
            <person name="Wedrychowicz H."/>
        </authorList>
    </citation>
    <scope>NUCLEOTIDE SEQUENCE [LARGE SCALE GENOMIC DNA]</scope>
    <source>
        <strain evidence="5">DSM 19859</strain>
    </source>
</reference>
<organism evidence="5 6">
    <name type="scientific">Leeuwenhoekiella palythoae</name>
    <dbReference type="NCBI Taxonomy" id="573501"/>
    <lineage>
        <taxon>Bacteria</taxon>
        <taxon>Pseudomonadati</taxon>
        <taxon>Bacteroidota</taxon>
        <taxon>Flavobacteriia</taxon>
        <taxon>Flavobacteriales</taxon>
        <taxon>Flavobacteriaceae</taxon>
        <taxon>Leeuwenhoekiella</taxon>
    </lineage>
</organism>
<dbReference type="CDD" id="cd04301">
    <property type="entry name" value="NAT_SF"/>
    <property type="match status" value="1"/>
</dbReference>
<dbReference type="Proteomes" id="UP000184240">
    <property type="component" value="Unassembled WGS sequence"/>
</dbReference>
<dbReference type="PANTHER" id="PTHR43877">
    <property type="entry name" value="AMINOALKYLPHOSPHONATE N-ACETYLTRANSFERASE-RELATED-RELATED"/>
    <property type="match status" value="1"/>
</dbReference>
<dbReference type="EMBL" id="QOVN01000001">
    <property type="protein sequence ID" value="RXG31153.1"/>
    <property type="molecule type" value="Genomic_DNA"/>
</dbReference>
<feature type="domain" description="N-acetyltransferase" evidence="3">
    <location>
        <begin position="1"/>
        <end position="167"/>
    </location>
</feature>
<evidence type="ECO:0000256" key="1">
    <source>
        <dbReference type="ARBA" id="ARBA00022679"/>
    </source>
</evidence>
<keyword evidence="2" id="KW-0012">Acyltransferase</keyword>
<dbReference type="PANTHER" id="PTHR43877:SF2">
    <property type="entry name" value="AMINOALKYLPHOSPHONATE N-ACETYLTRANSFERASE-RELATED"/>
    <property type="match status" value="1"/>
</dbReference>
<evidence type="ECO:0000313" key="5">
    <source>
        <dbReference type="EMBL" id="SHH81247.1"/>
    </source>
</evidence>
<proteinExistence type="predicted"/>
<protein>
    <submittedName>
        <fullName evidence="4 5">Ribosomal protein S18 acetylase RimI</fullName>
    </submittedName>
</protein>
<name>A0A1M5W1A1_9FLAO</name>
<sequence length="167" mass="19477">MIRPATSADVDEILQVTAACAKAMIANGIYQWNEHYPSRAAFEEDIKRNELYIYTQQERILGTVVVSTLKDEIYEEITWLTPADARCIYIHRLAVHPEAQGQGIAQQMMQFAEDYAREHGFASVRLDTFSKNERNNIFYTKRGYQKLDPVYFPKQSEFPFYCYELVL</sequence>
<dbReference type="STRING" id="573501.SAMN04487999_0998"/>
<dbReference type="Pfam" id="PF00583">
    <property type="entry name" value="Acetyltransf_1"/>
    <property type="match status" value="1"/>
</dbReference>
<keyword evidence="5" id="KW-0689">Ribosomal protein</keyword>
<keyword evidence="7" id="KW-1185">Reference proteome</keyword>
<dbReference type="RefSeq" id="WP_072981016.1">
    <property type="nucleotide sequence ID" value="NZ_FQXT01000002.1"/>
</dbReference>
<reference evidence="4 7" key="3">
    <citation type="submission" date="2018-07" db="EMBL/GenBank/DDBJ databases">
        <title>Leeuwenhoekiella genomics.</title>
        <authorList>
            <person name="Tahon G."/>
            <person name="Willems A."/>
        </authorList>
    </citation>
    <scope>NUCLEOTIDE SEQUENCE [LARGE SCALE GENOMIC DNA]</scope>
    <source>
        <strain evidence="4 7">LMG 24856</strain>
    </source>
</reference>
<dbReference type="InterPro" id="IPR016181">
    <property type="entry name" value="Acyl_CoA_acyltransferase"/>
</dbReference>
<dbReference type="SUPFAM" id="SSF55729">
    <property type="entry name" value="Acyl-CoA N-acyltransferases (Nat)"/>
    <property type="match status" value="1"/>
</dbReference>
<dbReference type="InterPro" id="IPR050832">
    <property type="entry name" value="Bact_Acetyltransf"/>
</dbReference>
<dbReference type="GO" id="GO:0005840">
    <property type="term" value="C:ribosome"/>
    <property type="evidence" value="ECO:0007669"/>
    <property type="project" value="UniProtKB-KW"/>
</dbReference>
<dbReference type="InterPro" id="IPR000182">
    <property type="entry name" value="GNAT_dom"/>
</dbReference>
<accession>A0A1M5W1A1</accession>
<gene>
    <name evidence="4" type="ORF">DSM01_291</name>
    <name evidence="5" type="ORF">SAMN04487999_0998</name>
</gene>
<evidence type="ECO:0000313" key="7">
    <source>
        <dbReference type="Proteomes" id="UP000290037"/>
    </source>
</evidence>
<dbReference type="Gene3D" id="3.40.630.30">
    <property type="match status" value="1"/>
</dbReference>
<evidence type="ECO:0000256" key="2">
    <source>
        <dbReference type="ARBA" id="ARBA00023315"/>
    </source>
</evidence>
<dbReference type="AlphaFoldDB" id="A0A1M5W1A1"/>
<evidence type="ECO:0000259" key="3">
    <source>
        <dbReference type="PROSITE" id="PS51186"/>
    </source>
</evidence>
<evidence type="ECO:0000313" key="6">
    <source>
        <dbReference type="Proteomes" id="UP000184240"/>
    </source>
</evidence>
<dbReference type="GO" id="GO:0016747">
    <property type="term" value="F:acyltransferase activity, transferring groups other than amino-acyl groups"/>
    <property type="evidence" value="ECO:0007669"/>
    <property type="project" value="InterPro"/>
</dbReference>
<keyword evidence="5" id="KW-0687">Ribonucleoprotein</keyword>